<dbReference type="PANTHER" id="PTHR30474:SF2">
    <property type="entry name" value="PEPTIDOGLYCAN GLYCOSYLTRANSFERASE FTSW-RELATED"/>
    <property type="match status" value="1"/>
</dbReference>
<dbReference type="GO" id="GO:0009252">
    <property type="term" value="P:peptidoglycan biosynthetic process"/>
    <property type="evidence" value="ECO:0007669"/>
    <property type="project" value="UniProtKB-KW"/>
</dbReference>
<evidence type="ECO:0000256" key="13">
    <source>
        <dbReference type="ARBA" id="ARBA00041418"/>
    </source>
</evidence>
<dbReference type="RefSeq" id="WP_278478147.1">
    <property type="nucleotide sequence ID" value="NZ_JABZRE010000023.1"/>
</dbReference>
<dbReference type="GO" id="GO:0008955">
    <property type="term" value="F:peptidoglycan glycosyltransferase activity"/>
    <property type="evidence" value="ECO:0007669"/>
    <property type="project" value="UniProtKB-EC"/>
</dbReference>
<reference evidence="18" key="1">
    <citation type="submission" date="2020-04" db="EMBL/GenBank/DDBJ databases">
        <title>Deep metagenomics examines the oral microbiome during advanced dental caries in children, revealing novel taxa and co-occurrences with host molecules.</title>
        <authorList>
            <person name="Baker J.L."/>
            <person name="Morton J.T."/>
            <person name="Dinis M."/>
            <person name="Alvarez R."/>
            <person name="Tran N.C."/>
            <person name="Knight R."/>
            <person name="Edlund A."/>
        </authorList>
    </citation>
    <scope>NUCLEOTIDE SEQUENCE</scope>
    <source>
        <strain evidence="18">JCVI_23_bin.11</strain>
    </source>
</reference>
<comment type="subcellular location">
    <subcellularLocation>
        <location evidence="1">Membrane</location>
        <topology evidence="1">Multi-pass membrane protein</topology>
    </subcellularLocation>
</comment>
<name>A0A930E3V4_9FIRM</name>
<feature type="transmembrane region" description="Helical" evidence="17">
    <location>
        <begin position="103"/>
        <end position="128"/>
    </location>
</feature>
<evidence type="ECO:0000256" key="1">
    <source>
        <dbReference type="ARBA" id="ARBA00004141"/>
    </source>
</evidence>
<evidence type="ECO:0000256" key="17">
    <source>
        <dbReference type="SAM" id="Phobius"/>
    </source>
</evidence>
<keyword evidence="8 17" id="KW-0472">Membrane</keyword>
<dbReference type="GO" id="GO:0051301">
    <property type="term" value="P:cell division"/>
    <property type="evidence" value="ECO:0007669"/>
    <property type="project" value="UniProtKB-KW"/>
</dbReference>
<proteinExistence type="inferred from homology"/>
<protein>
    <recommendedName>
        <fullName evidence="12">Probable peptidoglycan glycosyltransferase FtsW</fullName>
        <ecNumber evidence="14">2.4.99.28</ecNumber>
    </recommendedName>
    <alternativeName>
        <fullName evidence="13">Cell division protein FtsW</fullName>
    </alternativeName>
    <alternativeName>
        <fullName evidence="10">Cell wall polymerase</fullName>
    </alternativeName>
    <alternativeName>
        <fullName evidence="9">Peptidoglycan polymerase</fullName>
    </alternativeName>
</protein>
<feature type="transmembrane region" description="Helical" evidence="17">
    <location>
        <begin position="163"/>
        <end position="178"/>
    </location>
</feature>
<evidence type="ECO:0000256" key="2">
    <source>
        <dbReference type="ARBA" id="ARBA00022676"/>
    </source>
</evidence>
<keyword evidence="2" id="KW-0328">Glycosyltransferase</keyword>
<keyword evidence="5" id="KW-0133">Cell shape</keyword>
<dbReference type="AlphaFoldDB" id="A0A930E3V4"/>
<comment type="function">
    <text evidence="16">Peptidoglycan polymerase that is essential for cell division.</text>
</comment>
<keyword evidence="3" id="KW-0808">Transferase</keyword>
<evidence type="ECO:0000256" key="3">
    <source>
        <dbReference type="ARBA" id="ARBA00022679"/>
    </source>
</evidence>
<feature type="transmembrane region" description="Helical" evidence="17">
    <location>
        <begin position="140"/>
        <end position="157"/>
    </location>
</feature>
<dbReference type="GO" id="GO:0005886">
    <property type="term" value="C:plasma membrane"/>
    <property type="evidence" value="ECO:0007669"/>
    <property type="project" value="TreeGrafter"/>
</dbReference>
<feature type="transmembrane region" description="Helical" evidence="17">
    <location>
        <begin position="272"/>
        <end position="294"/>
    </location>
</feature>
<organism evidence="18 19">
    <name type="scientific">Parvimonas micra</name>
    <dbReference type="NCBI Taxonomy" id="33033"/>
    <lineage>
        <taxon>Bacteria</taxon>
        <taxon>Bacillati</taxon>
        <taxon>Bacillota</taxon>
        <taxon>Tissierellia</taxon>
        <taxon>Tissierellales</taxon>
        <taxon>Peptoniphilaceae</taxon>
        <taxon>Parvimonas</taxon>
    </lineage>
</organism>
<dbReference type="PANTHER" id="PTHR30474">
    <property type="entry name" value="CELL CYCLE PROTEIN"/>
    <property type="match status" value="1"/>
</dbReference>
<feature type="transmembrane region" description="Helical" evidence="17">
    <location>
        <begin position="185"/>
        <end position="203"/>
    </location>
</feature>
<feature type="transmembrane region" description="Helical" evidence="17">
    <location>
        <begin position="77"/>
        <end position="97"/>
    </location>
</feature>
<evidence type="ECO:0000313" key="18">
    <source>
        <dbReference type="EMBL" id="MBF1307337.1"/>
    </source>
</evidence>
<evidence type="ECO:0000256" key="10">
    <source>
        <dbReference type="ARBA" id="ARBA00033270"/>
    </source>
</evidence>
<keyword evidence="4 17" id="KW-0812">Transmembrane</keyword>
<feature type="transmembrane region" description="Helical" evidence="17">
    <location>
        <begin position="45"/>
        <end position="65"/>
    </location>
</feature>
<evidence type="ECO:0000256" key="12">
    <source>
        <dbReference type="ARBA" id="ARBA00041185"/>
    </source>
</evidence>
<evidence type="ECO:0000256" key="6">
    <source>
        <dbReference type="ARBA" id="ARBA00022984"/>
    </source>
</evidence>
<dbReference type="GO" id="GO:0015648">
    <property type="term" value="F:lipid-linked peptidoglycan transporter activity"/>
    <property type="evidence" value="ECO:0007669"/>
    <property type="project" value="TreeGrafter"/>
</dbReference>
<dbReference type="EC" id="2.4.99.28" evidence="14"/>
<evidence type="ECO:0000256" key="4">
    <source>
        <dbReference type="ARBA" id="ARBA00022692"/>
    </source>
</evidence>
<evidence type="ECO:0000256" key="8">
    <source>
        <dbReference type="ARBA" id="ARBA00023136"/>
    </source>
</evidence>
<evidence type="ECO:0000256" key="15">
    <source>
        <dbReference type="ARBA" id="ARBA00049902"/>
    </source>
</evidence>
<evidence type="ECO:0000256" key="5">
    <source>
        <dbReference type="ARBA" id="ARBA00022960"/>
    </source>
</evidence>
<dbReference type="InterPro" id="IPR001182">
    <property type="entry name" value="FtsW/RodA"/>
</dbReference>
<comment type="caution">
    <text evidence="18">The sequence shown here is derived from an EMBL/GenBank/DDBJ whole genome shotgun (WGS) entry which is preliminary data.</text>
</comment>
<feature type="transmembrane region" description="Helical" evidence="17">
    <location>
        <begin position="12"/>
        <end position="33"/>
    </location>
</feature>
<dbReference type="Pfam" id="PF01098">
    <property type="entry name" value="FTSW_RODA_SPOVE"/>
    <property type="match status" value="1"/>
</dbReference>
<evidence type="ECO:0000256" key="7">
    <source>
        <dbReference type="ARBA" id="ARBA00022989"/>
    </source>
</evidence>
<dbReference type="Proteomes" id="UP000758611">
    <property type="component" value="Unassembled WGS sequence"/>
</dbReference>
<evidence type="ECO:0000256" key="14">
    <source>
        <dbReference type="ARBA" id="ARBA00044770"/>
    </source>
</evidence>
<feature type="transmembrane region" description="Helical" evidence="17">
    <location>
        <begin position="306"/>
        <end position="326"/>
    </location>
</feature>
<evidence type="ECO:0000313" key="19">
    <source>
        <dbReference type="Proteomes" id="UP000758611"/>
    </source>
</evidence>
<keyword evidence="7 17" id="KW-1133">Transmembrane helix</keyword>
<sequence length="367" mass="41316">MVKFDKYTKKMVMVVLFLLLFGSIMVFSTSWPYSYRLKGNEIDIIKKHVIFVFLSVLFMFLVSYVNIVRFKKYSKRIFIFAFFVGFLVYSPLGINIYNARRWIGVGGFTFMPSDFMKIASIMLMAYIIDKYKNKFTFKNVFFKYLAIVGLASFSVMIQPDLSNTLIIIGTLTAMYIIAGMDKKAILFSGMGISIASFAAVYFLNSGYSRTSRIQAFINPLKYRDSKSWQLIKSLFAITNGSLWGVGLGNGRQKYTLSEAHNDFIFATIAEEFGFIGSVFLIGVYIYLAYLGIMISRYIKNLYGKMIVLGITFSIGLQTLVNIGTATGTIPPTGVTLPFVSYGGSSLVMTSIMIGIILGIVRYDIKGR</sequence>
<dbReference type="GO" id="GO:0008360">
    <property type="term" value="P:regulation of cell shape"/>
    <property type="evidence" value="ECO:0007669"/>
    <property type="project" value="UniProtKB-KW"/>
</dbReference>
<gene>
    <name evidence="18" type="ORF">HXM94_06130</name>
</gene>
<evidence type="ECO:0000256" key="16">
    <source>
        <dbReference type="ARBA" id="ARBA00049966"/>
    </source>
</evidence>
<feature type="transmembrane region" description="Helical" evidence="17">
    <location>
        <begin position="338"/>
        <end position="360"/>
    </location>
</feature>
<dbReference type="EMBL" id="JABZRE010000023">
    <property type="protein sequence ID" value="MBF1307337.1"/>
    <property type="molecule type" value="Genomic_DNA"/>
</dbReference>
<dbReference type="GO" id="GO:0032153">
    <property type="term" value="C:cell division site"/>
    <property type="evidence" value="ECO:0007669"/>
    <property type="project" value="TreeGrafter"/>
</dbReference>
<keyword evidence="6" id="KW-0573">Peptidoglycan synthesis</keyword>
<evidence type="ECO:0000256" key="11">
    <source>
        <dbReference type="ARBA" id="ARBA00038053"/>
    </source>
</evidence>
<accession>A0A930E3V4</accession>
<keyword evidence="18" id="KW-0132">Cell division</keyword>
<keyword evidence="18" id="KW-0131">Cell cycle</keyword>
<comment type="similarity">
    <text evidence="11">Belongs to the SEDS family. FtsW subfamily.</text>
</comment>
<comment type="catalytic activity">
    <reaction evidence="15">
        <text>[GlcNAc-(1-&gt;4)-Mur2Ac(oyl-L-Ala-gamma-D-Glu-L-Lys-D-Ala-D-Ala)](n)-di-trans,octa-cis-undecaprenyl diphosphate + beta-D-GlcNAc-(1-&gt;4)-Mur2Ac(oyl-L-Ala-gamma-D-Glu-L-Lys-D-Ala-D-Ala)-di-trans,octa-cis-undecaprenyl diphosphate = [GlcNAc-(1-&gt;4)-Mur2Ac(oyl-L-Ala-gamma-D-Glu-L-Lys-D-Ala-D-Ala)](n+1)-di-trans,octa-cis-undecaprenyl diphosphate + di-trans,octa-cis-undecaprenyl diphosphate + H(+)</text>
        <dbReference type="Rhea" id="RHEA:23708"/>
        <dbReference type="Rhea" id="RHEA-COMP:9602"/>
        <dbReference type="Rhea" id="RHEA-COMP:9603"/>
        <dbReference type="ChEBI" id="CHEBI:15378"/>
        <dbReference type="ChEBI" id="CHEBI:58405"/>
        <dbReference type="ChEBI" id="CHEBI:60033"/>
        <dbReference type="ChEBI" id="CHEBI:78435"/>
        <dbReference type="EC" id="2.4.99.28"/>
    </reaction>
</comment>
<evidence type="ECO:0000256" key="9">
    <source>
        <dbReference type="ARBA" id="ARBA00032370"/>
    </source>
</evidence>